<dbReference type="InParanoid" id="A8PH35"/>
<dbReference type="RefSeq" id="XP_001841333.2">
    <property type="nucleotide sequence ID" value="XM_001841281.2"/>
</dbReference>
<dbReference type="Proteomes" id="UP000001861">
    <property type="component" value="Unassembled WGS sequence"/>
</dbReference>
<dbReference type="OMA" id="AEDPRTH"/>
<organism evidence="1 2">
    <name type="scientific">Coprinopsis cinerea (strain Okayama-7 / 130 / ATCC MYA-4618 / FGSC 9003)</name>
    <name type="common">Inky cap fungus</name>
    <name type="synonym">Hormographiella aspergillata</name>
    <dbReference type="NCBI Taxonomy" id="240176"/>
    <lineage>
        <taxon>Eukaryota</taxon>
        <taxon>Fungi</taxon>
        <taxon>Dikarya</taxon>
        <taxon>Basidiomycota</taxon>
        <taxon>Agaricomycotina</taxon>
        <taxon>Agaricomycetes</taxon>
        <taxon>Agaricomycetidae</taxon>
        <taxon>Agaricales</taxon>
        <taxon>Agaricineae</taxon>
        <taxon>Psathyrellaceae</taxon>
        <taxon>Coprinopsis</taxon>
    </lineage>
</organism>
<dbReference type="eggNOG" id="ENOG502SM5A">
    <property type="taxonomic scope" value="Eukaryota"/>
</dbReference>
<name>A8PH35_COPC7</name>
<evidence type="ECO:0000313" key="2">
    <source>
        <dbReference type="Proteomes" id="UP000001861"/>
    </source>
</evidence>
<dbReference type="HOGENOM" id="CLU_006344_7_0_1"/>
<dbReference type="Pfam" id="PF18759">
    <property type="entry name" value="Plavaka"/>
    <property type="match status" value="1"/>
</dbReference>
<gene>
    <name evidence="1" type="ORF">CC1G_11861</name>
</gene>
<accession>A8PH35</accession>
<protein>
    <submittedName>
        <fullName evidence="1">Uncharacterized protein</fullName>
    </submittedName>
</protein>
<dbReference type="OrthoDB" id="3199698at2759"/>
<keyword evidence="2" id="KW-1185">Reference proteome</keyword>
<evidence type="ECO:0000313" key="1">
    <source>
        <dbReference type="EMBL" id="EAU80506.2"/>
    </source>
</evidence>
<dbReference type="KEGG" id="cci:CC1G_11861"/>
<dbReference type="EMBL" id="AACS02000006">
    <property type="protein sequence ID" value="EAU80506.2"/>
    <property type="molecule type" value="Genomic_DNA"/>
</dbReference>
<sequence length="217" mass="24509">MSPTNPARPSHADFTLPDFTWLRTEMSAEQKDELVQLINHYPVVVDDPARDGAWVSYSVEYHGARRSQNAPSWMTNKYDLWFRHPLVILEKQLACPDFDGSMDFVPFRESTPDGKRLYTDFMSANWAWDQADVLSRNPKFKGAMFAPVIVGRGESAVSLDSASQNEFYPLYISLGNIQGVVRCSHHDPMSLIGLLAIPKAMVVPTLNHFVPNFSACR</sequence>
<dbReference type="VEuPathDB" id="FungiDB:CC1G_11861"/>
<comment type="caution">
    <text evidence="1">The sequence shown here is derived from an EMBL/GenBank/DDBJ whole genome shotgun (WGS) entry which is preliminary data.</text>
</comment>
<dbReference type="InterPro" id="IPR041078">
    <property type="entry name" value="Plavaka"/>
</dbReference>
<reference evidence="1 2" key="1">
    <citation type="journal article" date="2010" name="Proc. Natl. Acad. Sci. U.S.A.">
        <title>Insights into evolution of multicellular fungi from the assembled chromosomes of the mushroom Coprinopsis cinerea (Coprinus cinereus).</title>
        <authorList>
            <person name="Stajich J.E."/>
            <person name="Wilke S.K."/>
            <person name="Ahren D."/>
            <person name="Au C.H."/>
            <person name="Birren B.W."/>
            <person name="Borodovsky M."/>
            <person name="Burns C."/>
            <person name="Canback B."/>
            <person name="Casselton L.A."/>
            <person name="Cheng C.K."/>
            <person name="Deng J."/>
            <person name="Dietrich F.S."/>
            <person name="Fargo D.C."/>
            <person name="Farman M.L."/>
            <person name="Gathman A.C."/>
            <person name="Goldberg J."/>
            <person name="Guigo R."/>
            <person name="Hoegger P.J."/>
            <person name="Hooker J.B."/>
            <person name="Huggins A."/>
            <person name="James T.Y."/>
            <person name="Kamada T."/>
            <person name="Kilaru S."/>
            <person name="Kodira C."/>
            <person name="Kues U."/>
            <person name="Kupfer D."/>
            <person name="Kwan H.S."/>
            <person name="Lomsadze A."/>
            <person name="Li W."/>
            <person name="Lilly W.W."/>
            <person name="Ma L.J."/>
            <person name="Mackey A.J."/>
            <person name="Manning G."/>
            <person name="Martin F."/>
            <person name="Muraguchi H."/>
            <person name="Natvig D.O."/>
            <person name="Palmerini H."/>
            <person name="Ramesh M.A."/>
            <person name="Rehmeyer C.J."/>
            <person name="Roe B.A."/>
            <person name="Shenoy N."/>
            <person name="Stanke M."/>
            <person name="Ter-Hovhannisyan V."/>
            <person name="Tunlid A."/>
            <person name="Velagapudi R."/>
            <person name="Vision T.J."/>
            <person name="Zeng Q."/>
            <person name="Zolan M.E."/>
            <person name="Pukkila P.J."/>
        </authorList>
    </citation>
    <scope>NUCLEOTIDE SEQUENCE [LARGE SCALE GENOMIC DNA]</scope>
    <source>
        <strain evidence="2">Okayama-7 / 130 / ATCC MYA-4618 / FGSC 9003</strain>
    </source>
</reference>
<proteinExistence type="predicted"/>
<dbReference type="AlphaFoldDB" id="A8PH35"/>
<dbReference type="GeneID" id="6018012"/>